<dbReference type="OrthoDB" id="2066at2759"/>
<comment type="caution">
    <text evidence="1">The sequence shown here is derived from an EMBL/GenBank/DDBJ whole genome shotgun (WGS) entry which is preliminary data.</text>
</comment>
<proteinExistence type="predicted"/>
<organism evidence="1 2">
    <name type="scientific">Thalictrum thalictroides</name>
    <name type="common">Rue-anemone</name>
    <name type="synonym">Anemone thalictroides</name>
    <dbReference type="NCBI Taxonomy" id="46969"/>
    <lineage>
        <taxon>Eukaryota</taxon>
        <taxon>Viridiplantae</taxon>
        <taxon>Streptophyta</taxon>
        <taxon>Embryophyta</taxon>
        <taxon>Tracheophyta</taxon>
        <taxon>Spermatophyta</taxon>
        <taxon>Magnoliopsida</taxon>
        <taxon>Ranunculales</taxon>
        <taxon>Ranunculaceae</taxon>
        <taxon>Thalictroideae</taxon>
        <taxon>Thalictrum</taxon>
    </lineage>
</organism>
<dbReference type="InterPro" id="IPR003425">
    <property type="entry name" value="CCB3/YggT"/>
</dbReference>
<evidence type="ECO:0000313" key="2">
    <source>
        <dbReference type="Proteomes" id="UP000554482"/>
    </source>
</evidence>
<gene>
    <name evidence="1" type="ORF">FRX31_013284</name>
</gene>
<dbReference type="GO" id="GO:0010020">
    <property type="term" value="P:chloroplast fission"/>
    <property type="evidence" value="ECO:0007669"/>
    <property type="project" value="TreeGrafter"/>
</dbReference>
<dbReference type="GO" id="GO:0016020">
    <property type="term" value="C:membrane"/>
    <property type="evidence" value="ECO:0007669"/>
    <property type="project" value="InterPro"/>
</dbReference>
<sequence>MSSSILFPNPNKLNQKSCFIRNQQVRILLRRSISSSSSFSSHCLSFNNPQLIPKLIRVSASSTLSTATDENVDENEKKNNHPRFSDLIVALFAMGLSISKLSAAAAANSIQGAQVSNVGVGPLFFAAISDQQQQRVHVYGMHKFYNSYNWLVVIRVVLSWFPNIPWDFCVLSVLKEITDPYLDLFRDKIPPISILGRTVDVSPYVAIAVSTCFAYFAMRPFI</sequence>
<dbReference type="Pfam" id="PF02325">
    <property type="entry name" value="CCB3_YggT"/>
    <property type="match status" value="1"/>
</dbReference>
<accession>A0A7J6WID0</accession>
<protein>
    <submittedName>
        <fullName evidence="1">Ylmg-like protein</fullName>
    </submittedName>
</protein>
<name>A0A7J6WID0_THATH</name>
<dbReference type="PANTHER" id="PTHR33219">
    <property type="entry name" value="YLMG HOMOLOG PROTEIN 2, CHLOROPLASTIC"/>
    <property type="match status" value="1"/>
</dbReference>
<dbReference type="PANTHER" id="PTHR33219:SF10">
    <property type="entry name" value="OS07G0185300 PROTEIN"/>
    <property type="match status" value="1"/>
</dbReference>
<dbReference type="EMBL" id="JABWDY010015070">
    <property type="protein sequence ID" value="KAF5197129.1"/>
    <property type="molecule type" value="Genomic_DNA"/>
</dbReference>
<reference evidence="1 2" key="1">
    <citation type="submission" date="2020-06" db="EMBL/GenBank/DDBJ databases">
        <title>Transcriptomic and genomic resources for Thalictrum thalictroides and T. hernandezii: Facilitating candidate gene discovery in an emerging model plant lineage.</title>
        <authorList>
            <person name="Arias T."/>
            <person name="Riano-Pachon D.M."/>
            <person name="Di Stilio V.S."/>
        </authorList>
    </citation>
    <scope>NUCLEOTIDE SEQUENCE [LARGE SCALE GENOMIC DNA]</scope>
    <source>
        <strain evidence="2">cv. WT478/WT964</strain>
        <tissue evidence="1">Leaves</tissue>
    </source>
</reference>
<dbReference type="AlphaFoldDB" id="A0A7J6WID0"/>
<keyword evidence="2" id="KW-1185">Reference proteome</keyword>
<evidence type="ECO:0000313" key="1">
    <source>
        <dbReference type="EMBL" id="KAF5197129.1"/>
    </source>
</evidence>
<dbReference type="Proteomes" id="UP000554482">
    <property type="component" value="Unassembled WGS sequence"/>
</dbReference>